<gene>
    <name evidence="3" type="ORF">D9F05_11110</name>
</gene>
<proteinExistence type="inferred from homology"/>
<dbReference type="SUPFAM" id="SSF101327">
    <property type="entry name" value="YgfB-like"/>
    <property type="match status" value="1"/>
</dbReference>
<keyword evidence="2" id="KW-0175">Coiled coil</keyword>
<dbReference type="Gene3D" id="1.20.120.740">
    <property type="entry name" value="YgfB uncharacterised protein family UPF0149, PF03695"/>
    <property type="match status" value="1"/>
</dbReference>
<evidence type="ECO:0000313" key="3">
    <source>
        <dbReference type="EMBL" id="MHO04921.1"/>
    </source>
</evidence>
<protein>
    <submittedName>
        <fullName evidence="3">YecA family protein</fullName>
    </submittedName>
</protein>
<dbReference type="GO" id="GO:0005829">
    <property type="term" value="C:cytosol"/>
    <property type="evidence" value="ECO:0007669"/>
    <property type="project" value="TreeGrafter"/>
</dbReference>
<dbReference type="NCBIfam" id="TIGR02292">
    <property type="entry name" value="ygfB_yecA"/>
    <property type="match status" value="1"/>
</dbReference>
<dbReference type="AlphaFoldDB" id="A0A3L0X266"/>
<comment type="caution">
    <text evidence="3">The sequence shown here is derived from an EMBL/GenBank/DDBJ whole genome shotgun (WGS) entry which is preliminary data.</text>
</comment>
<sequence length="189" mass="20849">MSKTNPLKYTAVADLMEQHELMATAVEAHGVICGLVCGGVALDDKSWLPPFNDLVNDGFGLPAPVRQVMTDLYHEIVESLMAQKGVELLLPSDEAPLDERIDSLVDWSQAFLAGFGVAQQELSKASEELQEMIQDIASITQVSAEFDQEDDENEASFLVLYEHVRLGVMMTFEEFGKRPDTPIAPPTLH</sequence>
<dbReference type="InterPro" id="IPR011978">
    <property type="entry name" value="YgfB-like"/>
</dbReference>
<feature type="coiled-coil region" evidence="2">
    <location>
        <begin position="115"/>
        <end position="142"/>
    </location>
</feature>
<accession>A0A3L0X266</accession>
<name>A0A3L0X266_ECOLX</name>
<dbReference type="PANTHER" id="PTHR37528">
    <property type="entry name" value="UPF0149 PROTEIN YGFB"/>
    <property type="match status" value="1"/>
</dbReference>
<comment type="similarity">
    <text evidence="1">Belongs to the UPF0149 family.</text>
</comment>
<evidence type="ECO:0000256" key="1">
    <source>
        <dbReference type="ARBA" id="ARBA00038308"/>
    </source>
</evidence>
<evidence type="ECO:0000256" key="2">
    <source>
        <dbReference type="SAM" id="Coils"/>
    </source>
</evidence>
<dbReference type="InterPro" id="IPR036255">
    <property type="entry name" value="YgfB-like_sf"/>
</dbReference>
<dbReference type="PANTHER" id="PTHR37528:SF1">
    <property type="entry name" value="UPF0149 PROTEIN YGFB"/>
    <property type="match status" value="1"/>
</dbReference>
<organism evidence="3">
    <name type="scientific">Escherichia coli</name>
    <dbReference type="NCBI Taxonomy" id="562"/>
    <lineage>
        <taxon>Bacteria</taxon>
        <taxon>Pseudomonadati</taxon>
        <taxon>Pseudomonadota</taxon>
        <taxon>Gammaproteobacteria</taxon>
        <taxon>Enterobacterales</taxon>
        <taxon>Enterobacteriaceae</taxon>
        <taxon>Escherichia</taxon>
    </lineage>
</organism>
<reference evidence="3" key="1">
    <citation type="submission" date="2018-10" db="EMBL/GenBank/DDBJ databases">
        <authorList>
            <consortium name="NARMS: The National Antimicrobial Resistance Monitoring System"/>
        </authorList>
    </citation>
    <scope>NUCLEOTIDE SEQUENCE [LARGE SCALE GENOMIC DNA]</scope>
    <source>
        <strain evidence="3">CVM N17EC0388</strain>
    </source>
</reference>
<dbReference type="EMBL" id="RNRV01000016">
    <property type="protein sequence ID" value="MHO04921.1"/>
    <property type="molecule type" value="Genomic_DNA"/>
</dbReference>
<dbReference type="Pfam" id="PF03695">
    <property type="entry name" value="UPF0149"/>
    <property type="match status" value="1"/>
</dbReference>